<protein>
    <submittedName>
        <fullName evidence="1">Uncharacterized protein</fullName>
    </submittedName>
</protein>
<keyword evidence="2" id="KW-1185">Reference proteome</keyword>
<dbReference type="InParanoid" id="A0A024G194"/>
<name>A0A024G194_9STRA</name>
<dbReference type="Proteomes" id="UP000053237">
    <property type="component" value="Unassembled WGS sequence"/>
</dbReference>
<dbReference type="STRING" id="65357.A0A024G194"/>
<evidence type="ECO:0000313" key="2">
    <source>
        <dbReference type="Proteomes" id="UP000053237"/>
    </source>
</evidence>
<organism evidence="1 2">
    <name type="scientific">Albugo candida</name>
    <dbReference type="NCBI Taxonomy" id="65357"/>
    <lineage>
        <taxon>Eukaryota</taxon>
        <taxon>Sar</taxon>
        <taxon>Stramenopiles</taxon>
        <taxon>Oomycota</taxon>
        <taxon>Peronosporomycetes</taxon>
        <taxon>Albuginales</taxon>
        <taxon>Albuginaceae</taxon>
        <taxon>Albugo</taxon>
    </lineage>
</organism>
<sequence length="127" mass="14329">MAHYRILQISGRLCTIYVCWCGEHNFVHGSSMLLAPRKCRAFSTCAASTWIRPDSFDYLQQTIESRAYEAAVQTPLTYASGLSKQLASKCSLFLKREVPQVFNPGTAIKFSKIGSTNHIFIQCAWRT</sequence>
<dbReference type="AlphaFoldDB" id="A0A024G194"/>
<dbReference type="EMBL" id="CAIX01000010">
    <property type="protein sequence ID" value="CCI40627.1"/>
    <property type="molecule type" value="Genomic_DNA"/>
</dbReference>
<reference evidence="1 2" key="1">
    <citation type="submission" date="2012-05" db="EMBL/GenBank/DDBJ databases">
        <title>Recombination and specialization in a pathogen metapopulation.</title>
        <authorList>
            <person name="Gardiner A."/>
            <person name="Kemen E."/>
            <person name="Schultz-Larsen T."/>
            <person name="MacLean D."/>
            <person name="Van Oosterhout C."/>
            <person name="Jones J.D.G."/>
        </authorList>
    </citation>
    <scope>NUCLEOTIDE SEQUENCE [LARGE SCALE GENOMIC DNA]</scope>
    <source>
        <strain evidence="1 2">Ac Nc2</strain>
    </source>
</reference>
<gene>
    <name evidence="1" type="ORF">BN9_014110</name>
</gene>
<proteinExistence type="predicted"/>
<evidence type="ECO:0000313" key="1">
    <source>
        <dbReference type="EMBL" id="CCI40627.1"/>
    </source>
</evidence>
<comment type="caution">
    <text evidence="1">The sequence shown here is derived from an EMBL/GenBank/DDBJ whole genome shotgun (WGS) entry which is preliminary data.</text>
</comment>
<accession>A0A024G194</accession>